<keyword evidence="2 7" id="KW-0812">Transmembrane</keyword>
<evidence type="ECO:0000259" key="8">
    <source>
        <dbReference type="Pfam" id="PF20684"/>
    </source>
</evidence>
<dbReference type="PANTHER" id="PTHR33048">
    <property type="entry name" value="PTH11-LIKE INTEGRAL MEMBRANE PROTEIN (AFU_ORTHOLOGUE AFUA_5G11245)"/>
    <property type="match status" value="1"/>
</dbReference>
<dbReference type="STRING" id="1314773.A0A3N2PYN1"/>
<keyword evidence="4 7" id="KW-0472">Membrane</keyword>
<evidence type="ECO:0000256" key="2">
    <source>
        <dbReference type="ARBA" id="ARBA00022692"/>
    </source>
</evidence>
<dbReference type="OrthoDB" id="5329176at2759"/>
<feature type="transmembrane region" description="Helical" evidence="7">
    <location>
        <begin position="231"/>
        <end position="250"/>
    </location>
</feature>
<dbReference type="InterPro" id="IPR049326">
    <property type="entry name" value="Rhodopsin_dom_fungi"/>
</dbReference>
<dbReference type="GO" id="GO:0016020">
    <property type="term" value="C:membrane"/>
    <property type="evidence" value="ECO:0007669"/>
    <property type="project" value="UniProtKB-SubCell"/>
</dbReference>
<protein>
    <recommendedName>
        <fullName evidence="8">Rhodopsin domain-containing protein</fullName>
    </recommendedName>
</protein>
<evidence type="ECO:0000256" key="3">
    <source>
        <dbReference type="ARBA" id="ARBA00022989"/>
    </source>
</evidence>
<dbReference type="Pfam" id="PF20684">
    <property type="entry name" value="Fung_rhodopsin"/>
    <property type="match status" value="1"/>
</dbReference>
<comment type="similarity">
    <text evidence="5">Belongs to the SAT4 family.</text>
</comment>
<evidence type="ECO:0000256" key="1">
    <source>
        <dbReference type="ARBA" id="ARBA00004141"/>
    </source>
</evidence>
<keyword evidence="3 7" id="KW-1133">Transmembrane helix</keyword>
<feature type="domain" description="Rhodopsin" evidence="8">
    <location>
        <begin position="51"/>
        <end position="294"/>
    </location>
</feature>
<reference evidence="9 10" key="1">
    <citation type="journal article" date="2018" name="Mol. Ecol.">
        <title>The obligate alkalophilic soda-lake fungus Sodiomyces alkalinus has shifted to a protein diet.</title>
        <authorList>
            <person name="Grum-Grzhimaylo A.A."/>
            <person name="Falkoski D.L."/>
            <person name="van den Heuvel J."/>
            <person name="Valero-Jimenez C.A."/>
            <person name="Min B."/>
            <person name="Choi I.G."/>
            <person name="Lipzen A."/>
            <person name="Daum C.G."/>
            <person name="Aanen D.K."/>
            <person name="Tsang A."/>
            <person name="Henrissat B."/>
            <person name="Bilanenko E.N."/>
            <person name="de Vries R.P."/>
            <person name="van Kan J.A.L."/>
            <person name="Grigoriev I.V."/>
            <person name="Debets A.J.M."/>
        </authorList>
    </citation>
    <scope>NUCLEOTIDE SEQUENCE [LARGE SCALE GENOMIC DNA]</scope>
    <source>
        <strain evidence="9 10">F11</strain>
    </source>
</reference>
<evidence type="ECO:0000256" key="6">
    <source>
        <dbReference type="SAM" id="MobiDB-lite"/>
    </source>
</evidence>
<name>A0A3N2PYN1_SODAK</name>
<dbReference type="RefSeq" id="XP_028467400.1">
    <property type="nucleotide sequence ID" value="XM_028611516.1"/>
</dbReference>
<comment type="subcellular location">
    <subcellularLocation>
        <location evidence="1">Membrane</location>
        <topology evidence="1">Multi-pass membrane protein</topology>
    </subcellularLocation>
</comment>
<feature type="transmembrane region" description="Helical" evidence="7">
    <location>
        <begin position="33"/>
        <end position="55"/>
    </location>
</feature>
<proteinExistence type="inferred from homology"/>
<evidence type="ECO:0000256" key="4">
    <source>
        <dbReference type="ARBA" id="ARBA00023136"/>
    </source>
</evidence>
<dbReference type="EMBL" id="ML119053">
    <property type="protein sequence ID" value="ROT39594.1"/>
    <property type="molecule type" value="Genomic_DNA"/>
</dbReference>
<evidence type="ECO:0000313" key="9">
    <source>
        <dbReference type="EMBL" id="ROT39594.1"/>
    </source>
</evidence>
<accession>A0A3N2PYN1</accession>
<dbReference type="PANTHER" id="PTHR33048:SF146">
    <property type="entry name" value="INTEGRAL MEMBRANE PROTEIN"/>
    <property type="match status" value="1"/>
</dbReference>
<feature type="compositionally biased region" description="Basic residues" evidence="6">
    <location>
        <begin position="320"/>
        <end position="333"/>
    </location>
</feature>
<gene>
    <name evidence="9" type="ORF">SODALDRAFT_331707</name>
</gene>
<feature type="transmembrane region" description="Helical" evidence="7">
    <location>
        <begin position="270"/>
        <end position="290"/>
    </location>
</feature>
<dbReference type="AlphaFoldDB" id="A0A3N2PYN1"/>
<dbReference type="InterPro" id="IPR052337">
    <property type="entry name" value="SAT4-like"/>
</dbReference>
<feature type="transmembrane region" description="Helical" evidence="7">
    <location>
        <begin position="146"/>
        <end position="170"/>
    </location>
</feature>
<evidence type="ECO:0000256" key="5">
    <source>
        <dbReference type="ARBA" id="ARBA00038359"/>
    </source>
</evidence>
<feature type="region of interest" description="Disordered" evidence="6">
    <location>
        <begin position="1"/>
        <end position="22"/>
    </location>
</feature>
<sequence length="410" mass="45609">MSEPIPAPDPFEMPGMPQFPDPIDPDAPGRGPLIMGVTWTMTILCILIISARFYVRATVARKVSSDDWFMLAAVVMQITFQGCITEASRWGLGKRDANLSVFPQLIQVLKWNWISTTPSIMVSILARVSANILLTRLFGTKPWLRWFLWIFTGLQVVVSSVLIVLVWVQVDPVEGLWNPFMAVNRRWDPRIQQNTSYLAQSLFTFSDVTYVLFPVMVIWKLHMPLRRKIGLGLLMGLSLITAGASIMKTITTPRADTGNTQDAQYNASLAVLWSGIEQSLVIIMGSIPPLRAKFKALMVERFGWFGTTVVGFVSADRTRNSTHHTHKQQRGSKRFSGGSQQSLRRGLHTGDCMWDSSGSGGHRHAPQLSSSSGSSGGETPPMDLSTAEMGQIRRTDEVTITFTDHPRTKS</sequence>
<feature type="transmembrane region" description="Helical" evidence="7">
    <location>
        <begin position="197"/>
        <end position="219"/>
    </location>
</feature>
<feature type="region of interest" description="Disordered" evidence="6">
    <location>
        <begin position="318"/>
        <end position="410"/>
    </location>
</feature>
<organism evidence="9 10">
    <name type="scientific">Sodiomyces alkalinus (strain CBS 110278 / VKM F-3762 / F11)</name>
    <name type="common">Alkaliphilic filamentous fungus</name>
    <dbReference type="NCBI Taxonomy" id="1314773"/>
    <lineage>
        <taxon>Eukaryota</taxon>
        <taxon>Fungi</taxon>
        <taxon>Dikarya</taxon>
        <taxon>Ascomycota</taxon>
        <taxon>Pezizomycotina</taxon>
        <taxon>Sordariomycetes</taxon>
        <taxon>Hypocreomycetidae</taxon>
        <taxon>Glomerellales</taxon>
        <taxon>Plectosphaerellaceae</taxon>
        <taxon>Sodiomyces</taxon>
    </lineage>
</organism>
<evidence type="ECO:0000256" key="7">
    <source>
        <dbReference type="SAM" id="Phobius"/>
    </source>
</evidence>
<evidence type="ECO:0000313" key="10">
    <source>
        <dbReference type="Proteomes" id="UP000272025"/>
    </source>
</evidence>
<keyword evidence="10" id="KW-1185">Reference proteome</keyword>
<dbReference type="Proteomes" id="UP000272025">
    <property type="component" value="Unassembled WGS sequence"/>
</dbReference>
<dbReference type="GeneID" id="39579994"/>